<comment type="caution">
    <text evidence="1">The sequence shown here is derived from an EMBL/GenBank/DDBJ whole genome shotgun (WGS) entry which is preliminary data.</text>
</comment>
<gene>
    <name evidence="1" type="ORF">WA026_015212</name>
</gene>
<proteinExistence type="predicted"/>
<sequence length="134" mass="15500">MTNCMRPRGSEKRSENFLTMKWFINTTDINIPQNIADFLLLGSKFGIPTTNKRVRLWQFLTDVENNVLEVPCEQRDVVGAQVTNSLTNYMNKSHKRSSHLCKMFRNMITFLRTNSELYILQADKGGCCVGMTRE</sequence>
<reference evidence="1 2" key="1">
    <citation type="submission" date="2023-03" db="EMBL/GenBank/DDBJ databases">
        <title>Genome insight into feeding habits of ladybird beetles.</title>
        <authorList>
            <person name="Li H.-S."/>
            <person name="Huang Y.-H."/>
            <person name="Pang H."/>
        </authorList>
    </citation>
    <scope>NUCLEOTIDE SEQUENCE [LARGE SCALE GENOMIC DNA]</scope>
    <source>
        <strain evidence="1">SYSU_2023b</strain>
        <tissue evidence="1">Whole body</tissue>
    </source>
</reference>
<keyword evidence="2" id="KW-1185">Reference proteome</keyword>
<evidence type="ECO:0000313" key="2">
    <source>
        <dbReference type="Proteomes" id="UP001431783"/>
    </source>
</evidence>
<evidence type="ECO:0000313" key="1">
    <source>
        <dbReference type="EMBL" id="KAK9871967.1"/>
    </source>
</evidence>
<protein>
    <submittedName>
        <fullName evidence="1">Uncharacterized protein</fullName>
    </submittedName>
</protein>
<dbReference type="EMBL" id="JARQZJ010000008">
    <property type="protein sequence ID" value="KAK9871967.1"/>
    <property type="molecule type" value="Genomic_DNA"/>
</dbReference>
<name>A0AAW1TV46_9CUCU</name>
<dbReference type="Proteomes" id="UP001431783">
    <property type="component" value="Unassembled WGS sequence"/>
</dbReference>
<dbReference type="AlphaFoldDB" id="A0AAW1TV46"/>
<organism evidence="1 2">
    <name type="scientific">Henosepilachna vigintioctopunctata</name>
    <dbReference type="NCBI Taxonomy" id="420089"/>
    <lineage>
        <taxon>Eukaryota</taxon>
        <taxon>Metazoa</taxon>
        <taxon>Ecdysozoa</taxon>
        <taxon>Arthropoda</taxon>
        <taxon>Hexapoda</taxon>
        <taxon>Insecta</taxon>
        <taxon>Pterygota</taxon>
        <taxon>Neoptera</taxon>
        <taxon>Endopterygota</taxon>
        <taxon>Coleoptera</taxon>
        <taxon>Polyphaga</taxon>
        <taxon>Cucujiformia</taxon>
        <taxon>Coccinelloidea</taxon>
        <taxon>Coccinellidae</taxon>
        <taxon>Epilachninae</taxon>
        <taxon>Epilachnini</taxon>
        <taxon>Henosepilachna</taxon>
    </lineage>
</organism>
<accession>A0AAW1TV46</accession>